<evidence type="ECO:0000256" key="6">
    <source>
        <dbReference type="ARBA" id="ARBA00074519"/>
    </source>
</evidence>
<evidence type="ECO:0000256" key="7">
    <source>
        <dbReference type="SAM" id="MobiDB-lite"/>
    </source>
</evidence>
<protein>
    <recommendedName>
        <fullName evidence="6">Nuclear protein localization protein 4 homolog</fullName>
    </recommendedName>
</protein>
<dbReference type="FunCoup" id="A0A1S3JF30">
    <property type="interactions" value="3189"/>
</dbReference>
<evidence type="ECO:0000259" key="8">
    <source>
        <dbReference type="PROSITE" id="PS50249"/>
    </source>
</evidence>
<dbReference type="PIRSF" id="PIRSF010052">
    <property type="entry name" value="Polyub_prc_Npl4"/>
    <property type="match status" value="1"/>
</dbReference>
<dbReference type="InterPro" id="IPR024682">
    <property type="entry name" value="Npl4_Ub-like_dom"/>
</dbReference>
<dbReference type="PROSITE" id="PS50249">
    <property type="entry name" value="MPN"/>
    <property type="match status" value="1"/>
</dbReference>
<dbReference type="GeneID" id="106172374"/>
<name>A0A1S3JF30_LINAN</name>
<reference evidence="10" key="1">
    <citation type="submission" date="2025-08" db="UniProtKB">
        <authorList>
            <consortium name="RefSeq"/>
        </authorList>
    </citation>
    <scope>IDENTIFICATION</scope>
    <source>
        <tissue evidence="10">Gonads</tissue>
    </source>
</reference>
<dbReference type="PANTHER" id="PTHR12710:SF0">
    <property type="entry name" value="NUCLEAR PROTEIN LOCALIZATION PROTEIN 4 HOMOLOG"/>
    <property type="match status" value="1"/>
</dbReference>
<accession>A0A1S3JF30</accession>
<dbReference type="InterPro" id="IPR007716">
    <property type="entry name" value="NPL4_Zn-bd_put"/>
</dbReference>
<sequence length="626" mass="70769">MSKQLILRIQSPEHGTKRLQVTTSEKIIDFVEKVCKEFGVSRADWSVYKGRDKTEELKGSRSRSLVSYNLKHGDMLYLFPTCGARVEGDHTPFPEVSSSPVPAANVPDDSRPVLGSDVVEDEVDQLLEKMDGKIYRSKNEQLCHHGSSGKCLHCVPLEPYDEQYLKQADPPIKFLSFHSNIRRMKSGVDKGKFATLENLSCKIKPGCKEHPPWPGGICTKCQPSAVTLSRQKFRHVDYIMFENHALVDNFFNYWRSSGNQRIGFLYGKYEHHKDIPLGIRATVSAIYEPPQVSGRDSVELLPDEKEELVSNIAAQLGLQKVGWIFTDLIAKDLKTGTVKHYRGTVDTHFLSAEECIMAAEFQNKHPNPCKLSPDGHFGSKFVTVVVTGDASGQIHFEGYQVSDQCMALVRDDCFIPTKDAPELGFIKESSNKQYVPDVFYKDKDEYGNEVMQLARPLPVEYLLIDMAAAFPVEQQYTFFYRDGIKPFPIENRAEVGEIQDFNALTSYMHQFTREDFLNAMSDFHLLIFLATCDMLPLKDHMNSLLEAVRNKDETLAHHLSKTEEWGTVEQLMEANVPSPTPLPREGSFVGPNAEPLPPIRGWPCAHCTFFNQPGRGECEMCTLPRS</sequence>
<dbReference type="PANTHER" id="PTHR12710">
    <property type="entry name" value="NUCLEAR PROTEIN LOCALIZATION 4"/>
    <property type="match status" value="1"/>
</dbReference>
<evidence type="ECO:0000256" key="1">
    <source>
        <dbReference type="ARBA" id="ARBA00011025"/>
    </source>
</evidence>
<dbReference type="InParanoid" id="A0A1S3JF30"/>
<keyword evidence="9" id="KW-1185">Reference proteome</keyword>
<dbReference type="STRING" id="7574.A0A1S3JF30"/>
<organism evidence="9 10">
    <name type="scientific">Lingula anatina</name>
    <name type="common">Brachiopod</name>
    <name type="synonym">Lingula unguis</name>
    <dbReference type="NCBI Taxonomy" id="7574"/>
    <lineage>
        <taxon>Eukaryota</taxon>
        <taxon>Metazoa</taxon>
        <taxon>Spiralia</taxon>
        <taxon>Lophotrochozoa</taxon>
        <taxon>Brachiopoda</taxon>
        <taxon>Linguliformea</taxon>
        <taxon>Lingulata</taxon>
        <taxon>Lingulida</taxon>
        <taxon>Linguloidea</taxon>
        <taxon>Lingulidae</taxon>
        <taxon>Lingula</taxon>
    </lineage>
</organism>
<dbReference type="GO" id="GO:0008270">
    <property type="term" value="F:zinc ion binding"/>
    <property type="evidence" value="ECO:0007669"/>
    <property type="project" value="UniProtKB-KW"/>
</dbReference>
<feature type="region of interest" description="Disordered" evidence="7">
    <location>
        <begin position="94"/>
        <end position="114"/>
    </location>
</feature>
<evidence type="ECO:0000313" key="10">
    <source>
        <dbReference type="RefSeq" id="XP_013408499.1"/>
    </source>
</evidence>
<dbReference type="InterPro" id="IPR037518">
    <property type="entry name" value="MPN"/>
</dbReference>
<gene>
    <name evidence="10" type="primary">LOC106172374</name>
</gene>
<dbReference type="InterPro" id="IPR016563">
    <property type="entry name" value="Npl4"/>
</dbReference>
<dbReference type="OrthoDB" id="10251089at2759"/>
<dbReference type="AlphaFoldDB" id="A0A1S3JF30"/>
<dbReference type="KEGG" id="lak:106172374"/>
<dbReference type="InterPro" id="IPR029071">
    <property type="entry name" value="Ubiquitin-like_domsf"/>
</dbReference>
<evidence type="ECO:0000256" key="4">
    <source>
        <dbReference type="ARBA" id="ARBA00022833"/>
    </source>
</evidence>
<dbReference type="PROSITE" id="PS01358">
    <property type="entry name" value="ZF_RANBP2_1"/>
    <property type="match status" value="1"/>
</dbReference>
<evidence type="ECO:0000256" key="5">
    <source>
        <dbReference type="ARBA" id="ARBA00060618"/>
    </source>
</evidence>
<dbReference type="Pfam" id="PF05021">
    <property type="entry name" value="NPL4"/>
    <property type="match status" value="1"/>
</dbReference>
<dbReference type="FunFam" id="3.40.140.10:FF:000012">
    <property type="entry name" value="nuclear protein localization protein 4 homolog"/>
    <property type="match status" value="1"/>
</dbReference>
<feature type="domain" description="MPN" evidence="8">
    <location>
        <begin position="239"/>
        <end position="377"/>
    </location>
</feature>
<dbReference type="InterPro" id="IPR007717">
    <property type="entry name" value="NPL4_C"/>
</dbReference>
<dbReference type="Pfam" id="PF11543">
    <property type="entry name" value="UN_NPL4"/>
    <property type="match status" value="1"/>
</dbReference>
<evidence type="ECO:0000313" key="9">
    <source>
        <dbReference type="Proteomes" id="UP000085678"/>
    </source>
</evidence>
<dbReference type="CDD" id="cd08061">
    <property type="entry name" value="MPN_NPL4"/>
    <property type="match status" value="1"/>
</dbReference>
<proteinExistence type="inferred from homology"/>
<keyword evidence="2" id="KW-0479">Metal-binding</keyword>
<dbReference type="GO" id="GO:0043130">
    <property type="term" value="F:ubiquitin binding"/>
    <property type="evidence" value="ECO:0007669"/>
    <property type="project" value="TreeGrafter"/>
</dbReference>
<keyword evidence="4" id="KW-0862">Zinc</keyword>
<dbReference type="InterPro" id="IPR001876">
    <property type="entry name" value="Znf_RanBP2"/>
</dbReference>
<dbReference type="Gene3D" id="2.30.30.380">
    <property type="entry name" value="Zn-finger domain of Sec23/24"/>
    <property type="match status" value="1"/>
</dbReference>
<dbReference type="Proteomes" id="UP000085678">
    <property type="component" value="Unplaced"/>
</dbReference>
<dbReference type="GO" id="GO:0006511">
    <property type="term" value="P:ubiquitin-dependent protein catabolic process"/>
    <property type="evidence" value="ECO:0007669"/>
    <property type="project" value="InterPro"/>
</dbReference>
<evidence type="ECO:0000256" key="2">
    <source>
        <dbReference type="ARBA" id="ARBA00022723"/>
    </source>
</evidence>
<dbReference type="SUPFAM" id="SSF54236">
    <property type="entry name" value="Ubiquitin-like"/>
    <property type="match status" value="1"/>
</dbReference>
<dbReference type="RefSeq" id="XP_013408499.1">
    <property type="nucleotide sequence ID" value="XM_013553045.1"/>
</dbReference>
<dbReference type="GO" id="GO:0031625">
    <property type="term" value="F:ubiquitin protein ligase binding"/>
    <property type="evidence" value="ECO:0007669"/>
    <property type="project" value="TreeGrafter"/>
</dbReference>
<dbReference type="OMA" id="KWSRTGR"/>
<dbReference type="Pfam" id="PF05020">
    <property type="entry name" value="zf-NPL4"/>
    <property type="match status" value="1"/>
</dbReference>
<dbReference type="InterPro" id="IPR036443">
    <property type="entry name" value="Znf_RanBP2_sf"/>
</dbReference>
<comment type="similarity">
    <text evidence="1">Belongs to the NPL4 family.</text>
</comment>
<dbReference type="SUPFAM" id="SSF90209">
    <property type="entry name" value="Ran binding protein zinc finger-like"/>
    <property type="match status" value="1"/>
</dbReference>
<evidence type="ECO:0000256" key="3">
    <source>
        <dbReference type="ARBA" id="ARBA00022771"/>
    </source>
</evidence>
<comment type="pathway">
    <text evidence="5">Protein degradation; proteasomal ubiquitin-dependent pathway.</text>
</comment>
<dbReference type="Gene3D" id="3.10.20.90">
    <property type="entry name" value="Phosphatidylinositol 3-kinase Catalytic Subunit, Chain A, domain 1"/>
    <property type="match status" value="1"/>
</dbReference>
<dbReference type="GO" id="GO:0005634">
    <property type="term" value="C:nucleus"/>
    <property type="evidence" value="ECO:0007669"/>
    <property type="project" value="TreeGrafter"/>
</dbReference>
<dbReference type="SMART" id="SM00547">
    <property type="entry name" value="ZnF_RBZ"/>
    <property type="match status" value="1"/>
</dbReference>
<keyword evidence="3" id="KW-0863">Zinc-finger</keyword>
<dbReference type="Gene3D" id="3.40.140.10">
    <property type="entry name" value="Cytidine Deaminase, domain 2"/>
    <property type="match status" value="1"/>
</dbReference>